<name>A0A0K1Q3I4_9BACT</name>
<dbReference type="EMBL" id="CP012333">
    <property type="protein sequence ID" value="AKV00324.1"/>
    <property type="molecule type" value="Genomic_DNA"/>
</dbReference>
<reference evidence="1 2" key="1">
    <citation type="submission" date="2015-08" db="EMBL/GenBank/DDBJ databases">
        <authorList>
            <person name="Babu N.S."/>
            <person name="Beckwith C.J."/>
            <person name="Beseler K.G."/>
            <person name="Brison A."/>
            <person name="Carone J.V."/>
            <person name="Caskin T.P."/>
            <person name="Diamond M."/>
            <person name="Durham M.E."/>
            <person name="Foxe J.M."/>
            <person name="Go M."/>
            <person name="Henderson B.A."/>
            <person name="Jones I.B."/>
            <person name="McGettigan J.A."/>
            <person name="Micheletti S.J."/>
            <person name="Nasrallah M.E."/>
            <person name="Ortiz D."/>
            <person name="Piller C.R."/>
            <person name="Privatt S.R."/>
            <person name="Schneider S.L."/>
            <person name="Sharp S."/>
            <person name="Smith T.C."/>
            <person name="Stanton J.D."/>
            <person name="Ullery H.E."/>
            <person name="Wilson R.J."/>
            <person name="Serrano M.G."/>
            <person name="Buck G."/>
            <person name="Lee V."/>
            <person name="Wang Y."/>
            <person name="Carvalho R."/>
            <person name="Voegtly L."/>
            <person name="Shi R."/>
            <person name="Duckworth R."/>
            <person name="Johnson A."/>
            <person name="Loviza R."/>
            <person name="Walstead R."/>
            <person name="Shah Z."/>
            <person name="Kiflezghi M."/>
            <person name="Wade K."/>
            <person name="Ball S.L."/>
            <person name="Bradley K.W."/>
            <person name="Asai D.J."/>
            <person name="Bowman C.A."/>
            <person name="Russell D.A."/>
            <person name="Pope W.H."/>
            <person name="Jacobs-Sera D."/>
            <person name="Hendrix R.W."/>
            <person name="Hatfull G.F."/>
        </authorList>
    </citation>
    <scope>NUCLEOTIDE SEQUENCE [LARGE SCALE GENOMIC DNA]</scope>
    <source>
        <strain evidence="1 2">DSM 27648</strain>
    </source>
</reference>
<dbReference type="Proteomes" id="UP000064967">
    <property type="component" value="Chromosome"/>
</dbReference>
<dbReference type="AlphaFoldDB" id="A0A0K1Q3I4"/>
<dbReference type="InterPro" id="IPR036866">
    <property type="entry name" value="RibonucZ/Hydroxyglut_hydro"/>
</dbReference>
<dbReference type="PATRIC" id="fig|1391654.3.peg.7092"/>
<organism evidence="1 2">
    <name type="scientific">Labilithrix luteola</name>
    <dbReference type="NCBI Taxonomy" id="1391654"/>
    <lineage>
        <taxon>Bacteria</taxon>
        <taxon>Pseudomonadati</taxon>
        <taxon>Myxococcota</taxon>
        <taxon>Polyangia</taxon>
        <taxon>Polyangiales</taxon>
        <taxon>Labilitrichaceae</taxon>
        <taxon>Labilithrix</taxon>
    </lineage>
</organism>
<gene>
    <name evidence="1" type="ORF">AKJ09_06987</name>
</gene>
<dbReference type="KEGG" id="llu:AKJ09_06987"/>
<dbReference type="Gene3D" id="3.60.15.10">
    <property type="entry name" value="Ribonuclease Z/Hydroxyacylglutathione hydrolase-like"/>
    <property type="match status" value="1"/>
</dbReference>
<proteinExistence type="predicted"/>
<dbReference type="RefSeq" id="WP_240488653.1">
    <property type="nucleotide sequence ID" value="NZ_CP012333.1"/>
</dbReference>
<dbReference type="SUPFAM" id="SSF56281">
    <property type="entry name" value="Metallo-hydrolase/oxidoreductase"/>
    <property type="match status" value="1"/>
</dbReference>
<keyword evidence="2" id="KW-1185">Reference proteome</keyword>
<sequence length="249" mass="27601">MASCHDENMTFEYSPAWPHGEIQEVLPDVFFVMGTNKTHHAGVDLQTSRTMVVLRQPEGLTLVNTVRLDDDGLGTLESLGRVTDILRLGAFHGRDDAFYRDRYGAKLWALPGSMHADGREADRSLAASGELPVRNADLFVFESAKFPEAALLLRRDGGILITCDAVQNWATVDRFFSAETGAMFTAQGWIKPVNVPSTWLGACEPNVSDFRRLLALQFRHLITAHGAPVLEHAHTRLTARVAEVFENRG</sequence>
<evidence type="ECO:0000313" key="1">
    <source>
        <dbReference type="EMBL" id="AKV00324.1"/>
    </source>
</evidence>
<protein>
    <recommendedName>
        <fullName evidence="3">MBL fold metallo-hydrolase</fullName>
    </recommendedName>
</protein>
<dbReference type="STRING" id="1391654.AKJ09_06987"/>
<accession>A0A0K1Q3I4</accession>
<evidence type="ECO:0008006" key="3">
    <source>
        <dbReference type="Google" id="ProtNLM"/>
    </source>
</evidence>
<evidence type="ECO:0000313" key="2">
    <source>
        <dbReference type="Proteomes" id="UP000064967"/>
    </source>
</evidence>